<evidence type="ECO:0000256" key="5">
    <source>
        <dbReference type="ARBA" id="ARBA00022826"/>
    </source>
</evidence>
<evidence type="ECO:0000256" key="11">
    <source>
        <dbReference type="ARBA" id="ARBA00023303"/>
    </source>
</evidence>
<dbReference type="InterPro" id="IPR027359">
    <property type="entry name" value="Volt_channel_dom_sf"/>
</dbReference>
<organism evidence="14 15">
    <name type="scientific">Novipirellula caenicola</name>
    <dbReference type="NCBI Taxonomy" id="1536901"/>
    <lineage>
        <taxon>Bacteria</taxon>
        <taxon>Pseudomonadati</taxon>
        <taxon>Planctomycetota</taxon>
        <taxon>Planctomycetia</taxon>
        <taxon>Pirellulales</taxon>
        <taxon>Pirellulaceae</taxon>
        <taxon>Novipirellula</taxon>
    </lineage>
</organism>
<evidence type="ECO:0000256" key="3">
    <source>
        <dbReference type="ARBA" id="ARBA00022538"/>
    </source>
</evidence>
<evidence type="ECO:0000313" key="14">
    <source>
        <dbReference type="EMBL" id="GAA5505560.1"/>
    </source>
</evidence>
<feature type="transmembrane region" description="Helical" evidence="12">
    <location>
        <begin position="83"/>
        <end position="102"/>
    </location>
</feature>
<evidence type="ECO:0000256" key="7">
    <source>
        <dbReference type="ARBA" id="ARBA00022958"/>
    </source>
</evidence>
<keyword evidence="3" id="KW-0633">Potassium transport</keyword>
<evidence type="ECO:0000256" key="8">
    <source>
        <dbReference type="ARBA" id="ARBA00022989"/>
    </source>
</evidence>
<evidence type="ECO:0000256" key="6">
    <source>
        <dbReference type="ARBA" id="ARBA00022882"/>
    </source>
</evidence>
<evidence type="ECO:0000259" key="13">
    <source>
        <dbReference type="Pfam" id="PF00520"/>
    </source>
</evidence>
<proteinExistence type="predicted"/>
<feature type="transmembrane region" description="Helical" evidence="12">
    <location>
        <begin position="247"/>
        <end position="272"/>
    </location>
</feature>
<evidence type="ECO:0000256" key="10">
    <source>
        <dbReference type="ARBA" id="ARBA00023136"/>
    </source>
</evidence>
<feature type="transmembrane region" description="Helical" evidence="12">
    <location>
        <begin position="109"/>
        <end position="131"/>
    </location>
</feature>
<keyword evidence="8 12" id="KW-1133">Transmembrane helix</keyword>
<keyword evidence="2" id="KW-0813">Transport</keyword>
<evidence type="ECO:0000256" key="4">
    <source>
        <dbReference type="ARBA" id="ARBA00022692"/>
    </source>
</evidence>
<dbReference type="Gene3D" id="1.20.120.350">
    <property type="entry name" value="Voltage-gated potassium channels. Chain C"/>
    <property type="match status" value="1"/>
</dbReference>
<dbReference type="EMBL" id="BAABRO010000002">
    <property type="protein sequence ID" value="GAA5505560.1"/>
    <property type="molecule type" value="Genomic_DNA"/>
</dbReference>
<keyword evidence="5" id="KW-0631">Potassium channel</keyword>
<reference evidence="14 15" key="1">
    <citation type="submission" date="2024-02" db="EMBL/GenBank/DDBJ databases">
        <title>Rhodopirellula caenicola NBRC 110016.</title>
        <authorList>
            <person name="Ichikawa N."/>
            <person name="Katano-Makiyama Y."/>
            <person name="Hidaka K."/>
        </authorList>
    </citation>
    <scope>NUCLEOTIDE SEQUENCE [LARGE SCALE GENOMIC DNA]</scope>
    <source>
        <strain evidence="14 15">NBRC 110016</strain>
    </source>
</reference>
<dbReference type="PANTHER" id="PTHR11537:SF254">
    <property type="entry name" value="POTASSIUM VOLTAGE-GATED CHANNEL PROTEIN SHAB"/>
    <property type="match status" value="1"/>
</dbReference>
<dbReference type="PANTHER" id="PTHR11537">
    <property type="entry name" value="VOLTAGE-GATED POTASSIUM CHANNEL"/>
    <property type="match status" value="1"/>
</dbReference>
<gene>
    <name evidence="14" type="ORF">Rcae01_01005</name>
</gene>
<keyword evidence="6" id="KW-0851">Voltage-gated channel</keyword>
<keyword evidence="15" id="KW-1185">Reference proteome</keyword>
<keyword evidence="10 12" id="KW-0472">Membrane</keyword>
<keyword evidence="7" id="KW-0630">Potassium</keyword>
<evidence type="ECO:0000256" key="12">
    <source>
        <dbReference type="SAM" id="Phobius"/>
    </source>
</evidence>
<evidence type="ECO:0000256" key="1">
    <source>
        <dbReference type="ARBA" id="ARBA00004141"/>
    </source>
</evidence>
<accession>A0ABP9VK32</accession>
<dbReference type="Gene3D" id="1.10.287.70">
    <property type="match status" value="1"/>
</dbReference>
<comment type="caution">
    <text evidence="14">The sequence shown here is derived from an EMBL/GenBank/DDBJ whole genome shotgun (WGS) entry which is preliminary data.</text>
</comment>
<dbReference type="Proteomes" id="UP001416858">
    <property type="component" value="Unassembled WGS sequence"/>
</dbReference>
<protein>
    <recommendedName>
        <fullName evidence="13">Ion transport domain-containing protein</fullName>
    </recommendedName>
</protein>
<evidence type="ECO:0000256" key="9">
    <source>
        <dbReference type="ARBA" id="ARBA00023065"/>
    </source>
</evidence>
<dbReference type="Pfam" id="PF00520">
    <property type="entry name" value="Ion_trans"/>
    <property type="match status" value="1"/>
</dbReference>
<dbReference type="SUPFAM" id="SSF81324">
    <property type="entry name" value="Voltage-gated potassium channels"/>
    <property type="match status" value="1"/>
</dbReference>
<dbReference type="PRINTS" id="PR00169">
    <property type="entry name" value="KCHANNEL"/>
</dbReference>
<feature type="transmembrane region" description="Helical" evidence="12">
    <location>
        <begin position="176"/>
        <end position="197"/>
    </location>
</feature>
<feature type="transmembrane region" description="Helical" evidence="12">
    <location>
        <begin position="45"/>
        <end position="63"/>
    </location>
</feature>
<keyword evidence="4 12" id="KW-0812">Transmembrane</keyword>
<evidence type="ECO:0000256" key="2">
    <source>
        <dbReference type="ARBA" id="ARBA00022448"/>
    </source>
</evidence>
<dbReference type="InterPro" id="IPR028325">
    <property type="entry name" value="VG_K_chnl"/>
</dbReference>
<sequence>MTPRPAKRTELKTLRRRLIQRPESPPWRQTMYDIIFEADTPAGRWFDIGLLIAILASVLFVALETVPDFRQPGYEQLLNTFTAAEWFLTFLFTIEYIMRLLCSRHPLRYAFSFWGIIDLLSVVPSYLTFVIGSSSRSLLTLRSIRLLRVFRVLKLWRMMNEADELSYAIWSARNKIVVFLAVVLVAVTISGALMYHVETLLFNVDEVTHVNPDSHFTSIPQSMYWAIVTMTTVGYGDVVPKTSIGKIISAVLILLGYSLIIVPSGFVSAELVGLRSEENQNREQHPCSVCEVTSHLKDAKYCYRCGNLLQ</sequence>
<evidence type="ECO:0000313" key="15">
    <source>
        <dbReference type="Proteomes" id="UP001416858"/>
    </source>
</evidence>
<feature type="domain" description="Ion transport" evidence="13">
    <location>
        <begin position="44"/>
        <end position="271"/>
    </location>
</feature>
<comment type="subcellular location">
    <subcellularLocation>
        <location evidence="1">Membrane</location>
        <topology evidence="1">Multi-pass membrane protein</topology>
    </subcellularLocation>
</comment>
<name>A0ABP9VK32_9BACT</name>
<keyword evidence="11" id="KW-0407">Ion channel</keyword>
<keyword evidence="9" id="KW-0406">Ion transport</keyword>
<dbReference type="InterPro" id="IPR005821">
    <property type="entry name" value="Ion_trans_dom"/>
</dbReference>